<dbReference type="Gene3D" id="3.30.200.20">
    <property type="entry name" value="Phosphorylase Kinase, domain 1"/>
    <property type="match status" value="1"/>
</dbReference>
<dbReference type="GeneID" id="115882421"/>
<protein>
    <recommendedName>
        <fullName evidence="1">non-specific serine/threonine protein kinase</fullName>
        <ecNumber evidence="1">2.7.11.1</ecNumber>
    </recommendedName>
</protein>
<evidence type="ECO:0000256" key="1">
    <source>
        <dbReference type="ARBA" id="ARBA00012513"/>
    </source>
</evidence>
<keyword evidence="12" id="KW-1185">Reference proteome</keyword>
<keyword evidence="9" id="KW-0175">Coiled coil</keyword>
<name>A0A6J2XY03_SITOR</name>
<dbReference type="EC" id="2.7.11.1" evidence="1"/>
<dbReference type="SMART" id="SM00220">
    <property type="entry name" value="S_TKc"/>
    <property type="match status" value="1"/>
</dbReference>
<comment type="catalytic activity">
    <reaction evidence="8">
        <text>L-seryl-[protein] + ATP = O-phospho-L-seryl-[protein] + ADP + H(+)</text>
        <dbReference type="Rhea" id="RHEA:17989"/>
        <dbReference type="Rhea" id="RHEA-COMP:9863"/>
        <dbReference type="Rhea" id="RHEA-COMP:11604"/>
        <dbReference type="ChEBI" id="CHEBI:15378"/>
        <dbReference type="ChEBI" id="CHEBI:29999"/>
        <dbReference type="ChEBI" id="CHEBI:30616"/>
        <dbReference type="ChEBI" id="CHEBI:83421"/>
        <dbReference type="ChEBI" id="CHEBI:456216"/>
        <dbReference type="EC" id="2.7.11.1"/>
    </reaction>
</comment>
<dbReference type="PANTHER" id="PTHR43671:SF98">
    <property type="entry name" value="SERINE_THREONINE-PROTEIN KINASE NEK11"/>
    <property type="match status" value="1"/>
</dbReference>
<evidence type="ECO:0000256" key="10">
    <source>
        <dbReference type="SAM" id="MobiDB-lite"/>
    </source>
</evidence>
<dbReference type="OrthoDB" id="248923at2759"/>
<feature type="domain" description="Protein kinase" evidence="11">
    <location>
        <begin position="21"/>
        <end position="228"/>
    </location>
</feature>
<dbReference type="InterPro" id="IPR050660">
    <property type="entry name" value="NEK_Ser/Thr_kinase"/>
</dbReference>
<organism evidence="12 13">
    <name type="scientific">Sitophilus oryzae</name>
    <name type="common">Rice weevil</name>
    <name type="synonym">Curculio oryzae</name>
    <dbReference type="NCBI Taxonomy" id="7048"/>
    <lineage>
        <taxon>Eukaryota</taxon>
        <taxon>Metazoa</taxon>
        <taxon>Ecdysozoa</taxon>
        <taxon>Arthropoda</taxon>
        <taxon>Hexapoda</taxon>
        <taxon>Insecta</taxon>
        <taxon>Pterygota</taxon>
        <taxon>Neoptera</taxon>
        <taxon>Endopterygota</taxon>
        <taxon>Coleoptera</taxon>
        <taxon>Polyphaga</taxon>
        <taxon>Cucujiformia</taxon>
        <taxon>Curculionidae</taxon>
        <taxon>Dryophthorinae</taxon>
        <taxon>Sitophilus</taxon>
    </lineage>
</organism>
<dbReference type="AlphaFoldDB" id="A0A6J2XY03"/>
<evidence type="ECO:0000259" key="11">
    <source>
        <dbReference type="SMART" id="SM00220"/>
    </source>
</evidence>
<dbReference type="GO" id="GO:0004674">
    <property type="term" value="F:protein serine/threonine kinase activity"/>
    <property type="evidence" value="ECO:0007669"/>
    <property type="project" value="UniProtKB-KW"/>
</dbReference>
<evidence type="ECO:0000256" key="7">
    <source>
        <dbReference type="ARBA" id="ARBA00047899"/>
    </source>
</evidence>
<feature type="compositionally biased region" description="Low complexity" evidence="10">
    <location>
        <begin position="315"/>
        <end position="334"/>
    </location>
</feature>
<dbReference type="Pfam" id="PF07714">
    <property type="entry name" value="PK_Tyr_Ser-Thr"/>
    <property type="match status" value="1"/>
</dbReference>
<comment type="catalytic activity">
    <reaction evidence="7">
        <text>L-threonyl-[protein] + ATP = O-phospho-L-threonyl-[protein] + ADP + H(+)</text>
        <dbReference type="Rhea" id="RHEA:46608"/>
        <dbReference type="Rhea" id="RHEA-COMP:11060"/>
        <dbReference type="Rhea" id="RHEA-COMP:11605"/>
        <dbReference type="ChEBI" id="CHEBI:15378"/>
        <dbReference type="ChEBI" id="CHEBI:30013"/>
        <dbReference type="ChEBI" id="CHEBI:30616"/>
        <dbReference type="ChEBI" id="CHEBI:61977"/>
        <dbReference type="ChEBI" id="CHEBI:456216"/>
        <dbReference type="EC" id="2.7.11.1"/>
    </reaction>
</comment>
<dbReference type="RefSeq" id="XP_030756337.1">
    <property type="nucleotide sequence ID" value="XM_030900477.1"/>
</dbReference>
<dbReference type="KEGG" id="soy:115882421"/>
<keyword evidence="6" id="KW-0067">ATP-binding</keyword>
<dbReference type="Proteomes" id="UP000504635">
    <property type="component" value="Unplaced"/>
</dbReference>
<evidence type="ECO:0000256" key="6">
    <source>
        <dbReference type="ARBA" id="ARBA00022840"/>
    </source>
</evidence>
<dbReference type="Gene3D" id="1.10.510.10">
    <property type="entry name" value="Transferase(Phosphotransferase) domain 1"/>
    <property type="match status" value="1"/>
</dbReference>
<accession>A0A6J2XY03</accession>
<proteinExistence type="predicted"/>
<evidence type="ECO:0000256" key="8">
    <source>
        <dbReference type="ARBA" id="ARBA00048679"/>
    </source>
</evidence>
<evidence type="ECO:0000256" key="3">
    <source>
        <dbReference type="ARBA" id="ARBA00022679"/>
    </source>
</evidence>
<feature type="region of interest" description="Disordered" evidence="10">
    <location>
        <begin position="314"/>
        <end position="334"/>
    </location>
</feature>
<keyword evidence="2" id="KW-0723">Serine/threonine-protein kinase</keyword>
<feature type="coiled-coil region" evidence="9">
    <location>
        <begin position="268"/>
        <end position="302"/>
    </location>
</feature>
<reference evidence="13 14" key="1">
    <citation type="submission" date="2025-04" db="UniProtKB">
        <authorList>
            <consortium name="RefSeq"/>
        </authorList>
    </citation>
    <scope>IDENTIFICATION</scope>
    <source>
        <tissue evidence="13 14">Gonads</tissue>
    </source>
</reference>
<dbReference type="InterPro" id="IPR011009">
    <property type="entry name" value="Kinase-like_dom_sf"/>
</dbReference>
<evidence type="ECO:0000313" key="12">
    <source>
        <dbReference type="Proteomes" id="UP000504635"/>
    </source>
</evidence>
<sequence length="465" mass="55003">MLQMDFFTNCDVMNDSLPLQYKIKDKTSNEVYTIQKIPFNKEDEQNTLTKKIEIRKNINHLHVIKFYEYICENGFVYSKQDQCKYGSLSNFIQEECFEKNQYLHEDFLCRMLYQIALALTTVECFMGDLNMNTIFLDKDYNIKLYNFFTIHDGENYGENFNQKEVKMYHLGHVMFELTTLKPFEKVSYEKHLENISYSDDYINILVSMLKSKTEIKKYLNKILSHPRILLNSTNWSLERCFIEKNIGDSSKSEILERLEKIRQREAAVKIKEQILKEKERKIENKEKKLHILERTLKEKIQQVELHLKRCREGKSLTSGSSKASSTNSQLSSRSQKLSYEELDSTYVSCAPSDLIKTSTKLQVNNISKPQNFPKTLSEKRITFKVSPLKDNNRKITNKRNSIRRSRILDENIDIHKLGEYENNIKIEGSIDNVAWSKENKKYAFDMLRIMNSEDKENTEVKHTYL</sequence>
<keyword evidence="3" id="KW-0808">Transferase</keyword>
<evidence type="ECO:0000256" key="5">
    <source>
        <dbReference type="ARBA" id="ARBA00022777"/>
    </source>
</evidence>
<evidence type="ECO:0000256" key="4">
    <source>
        <dbReference type="ARBA" id="ARBA00022741"/>
    </source>
</evidence>
<evidence type="ECO:0000256" key="2">
    <source>
        <dbReference type="ARBA" id="ARBA00022527"/>
    </source>
</evidence>
<dbReference type="PANTHER" id="PTHR43671">
    <property type="entry name" value="SERINE/THREONINE-PROTEIN KINASE NEK"/>
    <property type="match status" value="1"/>
</dbReference>
<keyword evidence="4" id="KW-0547">Nucleotide-binding</keyword>
<evidence type="ECO:0000256" key="9">
    <source>
        <dbReference type="SAM" id="Coils"/>
    </source>
</evidence>
<dbReference type="InterPro" id="IPR001245">
    <property type="entry name" value="Ser-Thr/Tyr_kinase_cat_dom"/>
</dbReference>
<evidence type="ECO:0000313" key="13">
    <source>
        <dbReference type="RefSeq" id="XP_030756337.1"/>
    </source>
</evidence>
<dbReference type="SUPFAM" id="SSF56112">
    <property type="entry name" value="Protein kinase-like (PK-like)"/>
    <property type="match status" value="1"/>
</dbReference>
<dbReference type="RefSeq" id="XP_030756338.1">
    <property type="nucleotide sequence ID" value="XM_030900478.1"/>
</dbReference>
<keyword evidence="5" id="KW-0418">Kinase</keyword>
<evidence type="ECO:0000313" key="14">
    <source>
        <dbReference type="RefSeq" id="XP_030756338.1"/>
    </source>
</evidence>
<gene>
    <name evidence="13 14" type="primary">LOC115882421</name>
</gene>
<dbReference type="GO" id="GO:0005524">
    <property type="term" value="F:ATP binding"/>
    <property type="evidence" value="ECO:0007669"/>
    <property type="project" value="UniProtKB-KW"/>
</dbReference>
<dbReference type="InterPro" id="IPR000719">
    <property type="entry name" value="Prot_kinase_dom"/>
</dbReference>